<accession>A0ACB0ELP3</accession>
<dbReference type="EMBL" id="OX596105">
    <property type="protein sequence ID" value="CAI9701602.1"/>
    <property type="molecule type" value="Genomic_DNA"/>
</dbReference>
<gene>
    <name evidence="1" type="ORF">MRATA1EN3_LOCUS12815</name>
</gene>
<organism evidence="1 2">
    <name type="scientific">Rangifer tarandus platyrhynchus</name>
    <name type="common">Svalbard reindeer</name>
    <dbReference type="NCBI Taxonomy" id="3082113"/>
    <lineage>
        <taxon>Eukaryota</taxon>
        <taxon>Metazoa</taxon>
        <taxon>Chordata</taxon>
        <taxon>Craniata</taxon>
        <taxon>Vertebrata</taxon>
        <taxon>Euteleostomi</taxon>
        <taxon>Mammalia</taxon>
        <taxon>Eutheria</taxon>
        <taxon>Laurasiatheria</taxon>
        <taxon>Artiodactyla</taxon>
        <taxon>Ruminantia</taxon>
        <taxon>Pecora</taxon>
        <taxon>Cervidae</taxon>
        <taxon>Odocoileinae</taxon>
        <taxon>Rangifer</taxon>
    </lineage>
</organism>
<dbReference type="Proteomes" id="UP001162501">
    <property type="component" value="Chromosome 21"/>
</dbReference>
<sequence>MQFLGQRVPLTLWGQRPSHALAFALSRGPACTSQNVPTGTIQEGFAASSQEDQVRGRGLGPEISLREVTGGGKERLPCPIRNRVVVERVWLVEVPSQAVPSGAVLLLLRSPGRKLTLLAHPSGRG</sequence>
<proteinExistence type="predicted"/>
<evidence type="ECO:0000313" key="2">
    <source>
        <dbReference type="Proteomes" id="UP001162501"/>
    </source>
</evidence>
<name>A0ACB0ELP3_RANTA</name>
<evidence type="ECO:0000313" key="1">
    <source>
        <dbReference type="EMBL" id="CAI9701602.1"/>
    </source>
</evidence>
<protein>
    <submittedName>
        <fullName evidence="1">Uncharacterized protein</fullName>
    </submittedName>
</protein>
<reference evidence="1" key="1">
    <citation type="submission" date="2023-05" db="EMBL/GenBank/DDBJ databases">
        <authorList>
            <consortium name="ELIXIR-Norway"/>
        </authorList>
    </citation>
    <scope>NUCLEOTIDE SEQUENCE</scope>
</reference>